<evidence type="ECO:0000259" key="7">
    <source>
        <dbReference type="Pfam" id="PF04542"/>
    </source>
</evidence>
<dbReference type="CDD" id="cd06171">
    <property type="entry name" value="Sigma70_r4"/>
    <property type="match status" value="1"/>
</dbReference>
<feature type="domain" description="RNA polymerase sigma-70 region 2" evidence="7">
    <location>
        <begin position="23"/>
        <end position="91"/>
    </location>
</feature>
<sequence>MRGGYETIAPQHDSETDEWMTELYVAHAEALRRFLRRLTLGDLQAAEDLLQETLLRAWRHLDQLPTDVASLRPWLFTVARRLAIDAARTRQVRPTEVGSVDLTWFAADDNGIDQVLAAETIRAALARLTEEHRRVLLEVYIQERSTREAAAILGIPEGTVKSRTHQALRALRAKVRC</sequence>
<evidence type="ECO:0000256" key="5">
    <source>
        <dbReference type="ARBA" id="ARBA00023163"/>
    </source>
</evidence>
<comment type="similarity">
    <text evidence="1 6">Belongs to the sigma-70 factor family. ECF subfamily.</text>
</comment>
<dbReference type="InterPro" id="IPR036388">
    <property type="entry name" value="WH-like_DNA-bd_sf"/>
</dbReference>
<evidence type="ECO:0000256" key="1">
    <source>
        <dbReference type="ARBA" id="ARBA00010641"/>
    </source>
</evidence>
<evidence type="ECO:0000313" key="9">
    <source>
        <dbReference type="EMBL" id="MBO4207024.1"/>
    </source>
</evidence>
<dbReference type="InterPro" id="IPR014284">
    <property type="entry name" value="RNA_pol_sigma-70_dom"/>
</dbReference>
<keyword evidence="10" id="KW-1185">Reference proteome</keyword>
<dbReference type="InterPro" id="IPR039425">
    <property type="entry name" value="RNA_pol_sigma-70-like"/>
</dbReference>
<reference evidence="9 10" key="1">
    <citation type="submission" date="2019-12" db="EMBL/GenBank/DDBJ databases">
        <title>Whole genome sequencing of endophytic Actinobacterium Micromonospora sp. MPMI6T.</title>
        <authorList>
            <person name="Evv R."/>
            <person name="Podile A.R."/>
        </authorList>
    </citation>
    <scope>NUCLEOTIDE SEQUENCE [LARGE SCALE GENOMIC DNA]</scope>
    <source>
        <strain evidence="9 10">MPMI6</strain>
    </source>
</reference>
<accession>A0ABS3VR62</accession>
<protein>
    <recommendedName>
        <fullName evidence="6">RNA polymerase sigma factor</fullName>
    </recommendedName>
</protein>
<evidence type="ECO:0000256" key="6">
    <source>
        <dbReference type="RuleBase" id="RU000716"/>
    </source>
</evidence>
<dbReference type="PANTHER" id="PTHR43133:SF52">
    <property type="entry name" value="ECF RNA POLYMERASE SIGMA FACTOR SIGL"/>
    <property type="match status" value="1"/>
</dbReference>
<keyword evidence="5 6" id="KW-0804">Transcription</keyword>
<dbReference type="InterPro" id="IPR007627">
    <property type="entry name" value="RNA_pol_sigma70_r2"/>
</dbReference>
<comment type="caution">
    <text evidence="9">The sequence shown here is derived from an EMBL/GenBank/DDBJ whole genome shotgun (WGS) entry which is preliminary data.</text>
</comment>
<dbReference type="Pfam" id="PF04542">
    <property type="entry name" value="Sigma70_r2"/>
    <property type="match status" value="1"/>
</dbReference>
<feature type="domain" description="RNA polymerase sigma-70 region 4" evidence="8">
    <location>
        <begin position="124"/>
        <end position="173"/>
    </location>
</feature>
<evidence type="ECO:0000256" key="3">
    <source>
        <dbReference type="ARBA" id="ARBA00023082"/>
    </source>
</evidence>
<organism evidence="9 10">
    <name type="scientific">Micromonospora echinofusca</name>
    <dbReference type="NCBI Taxonomy" id="47858"/>
    <lineage>
        <taxon>Bacteria</taxon>
        <taxon>Bacillati</taxon>
        <taxon>Actinomycetota</taxon>
        <taxon>Actinomycetes</taxon>
        <taxon>Micromonosporales</taxon>
        <taxon>Micromonosporaceae</taxon>
        <taxon>Micromonospora</taxon>
    </lineage>
</organism>
<dbReference type="InterPro" id="IPR013325">
    <property type="entry name" value="RNA_pol_sigma_r2"/>
</dbReference>
<evidence type="ECO:0000256" key="2">
    <source>
        <dbReference type="ARBA" id="ARBA00023015"/>
    </source>
</evidence>
<evidence type="ECO:0000256" key="4">
    <source>
        <dbReference type="ARBA" id="ARBA00023125"/>
    </source>
</evidence>
<dbReference type="Gene3D" id="1.10.10.10">
    <property type="entry name" value="Winged helix-like DNA-binding domain superfamily/Winged helix DNA-binding domain"/>
    <property type="match status" value="1"/>
</dbReference>
<keyword evidence="3 6" id="KW-0731">Sigma factor</keyword>
<dbReference type="InterPro" id="IPR000838">
    <property type="entry name" value="RNA_pol_sigma70_ECF_CS"/>
</dbReference>
<dbReference type="Gene3D" id="1.10.1740.10">
    <property type="match status" value="1"/>
</dbReference>
<name>A0ABS3VR62_MICEH</name>
<dbReference type="Pfam" id="PF04545">
    <property type="entry name" value="Sigma70_r4"/>
    <property type="match status" value="1"/>
</dbReference>
<dbReference type="PROSITE" id="PS01063">
    <property type="entry name" value="SIGMA70_ECF"/>
    <property type="match status" value="1"/>
</dbReference>
<dbReference type="PANTHER" id="PTHR43133">
    <property type="entry name" value="RNA POLYMERASE ECF-TYPE SIGMA FACTO"/>
    <property type="match status" value="1"/>
</dbReference>
<gene>
    <name evidence="9" type="ORF">GSF22_13555</name>
</gene>
<evidence type="ECO:0000313" key="10">
    <source>
        <dbReference type="Proteomes" id="UP000823521"/>
    </source>
</evidence>
<dbReference type="SUPFAM" id="SSF88946">
    <property type="entry name" value="Sigma2 domain of RNA polymerase sigma factors"/>
    <property type="match status" value="1"/>
</dbReference>
<dbReference type="SUPFAM" id="SSF88659">
    <property type="entry name" value="Sigma3 and sigma4 domains of RNA polymerase sigma factors"/>
    <property type="match status" value="1"/>
</dbReference>
<dbReference type="InterPro" id="IPR007630">
    <property type="entry name" value="RNA_pol_sigma70_r4"/>
</dbReference>
<dbReference type="NCBIfam" id="TIGR02937">
    <property type="entry name" value="sigma70-ECF"/>
    <property type="match status" value="1"/>
</dbReference>
<dbReference type="InterPro" id="IPR013324">
    <property type="entry name" value="RNA_pol_sigma_r3/r4-like"/>
</dbReference>
<dbReference type="EMBL" id="WVUH01000098">
    <property type="protein sequence ID" value="MBO4207024.1"/>
    <property type="molecule type" value="Genomic_DNA"/>
</dbReference>
<evidence type="ECO:0000259" key="8">
    <source>
        <dbReference type="Pfam" id="PF04545"/>
    </source>
</evidence>
<proteinExistence type="inferred from homology"/>
<keyword evidence="4 6" id="KW-0238">DNA-binding</keyword>
<keyword evidence="2 6" id="KW-0805">Transcription regulation</keyword>
<dbReference type="Proteomes" id="UP000823521">
    <property type="component" value="Unassembled WGS sequence"/>
</dbReference>